<reference evidence="1 2" key="1">
    <citation type="submission" date="2024-10" db="EMBL/GenBank/DDBJ databases">
        <title>The Natural Products Discovery Center: Release of the First 8490 Sequenced Strains for Exploring Actinobacteria Biosynthetic Diversity.</title>
        <authorList>
            <person name="Kalkreuter E."/>
            <person name="Kautsar S.A."/>
            <person name="Yang D."/>
            <person name="Bader C.D."/>
            <person name="Teijaro C.N."/>
            <person name="Fluegel L."/>
            <person name="Davis C.M."/>
            <person name="Simpson J.R."/>
            <person name="Lauterbach L."/>
            <person name="Steele A.D."/>
            <person name="Gui C."/>
            <person name="Meng S."/>
            <person name="Li G."/>
            <person name="Viehrig K."/>
            <person name="Ye F."/>
            <person name="Su P."/>
            <person name="Kiefer A.F."/>
            <person name="Nichols A."/>
            <person name="Cepeda A.J."/>
            <person name="Yan W."/>
            <person name="Fan B."/>
            <person name="Jiang Y."/>
            <person name="Adhikari A."/>
            <person name="Zheng C.-J."/>
            <person name="Schuster L."/>
            <person name="Cowan T.M."/>
            <person name="Smanski M.J."/>
            <person name="Chevrette M.G."/>
            <person name="De Carvalho L.P.S."/>
            <person name="Shen B."/>
        </authorList>
    </citation>
    <scope>NUCLEOTIDE SEQUENCE [LARGE SCALE GENOMIC DNA]</scope>
    <source>
        <strain evidence="1 2">NPDC049639</strain>
    </source>
</reference>
<evidence type="ECO:0000313" key="1">
    <source>
        <dbReference type="EMBL" id="MFI7585842.1"/>
    </source>
</evidence>
<dbReference type="Gene3D" id="3.90.470.20">
    <property type="entry name" value="4'-phosphopantetheinyl transferase domain"/>
    <property type="match status" value="1"/>
</dbReference>
<keyword evidence="2" id="KW-1185">Reference proteome</keyword>
<name>A0ABW8AJM6_9ACTN</name>
<dbReference type="Proteomes" id="UP001612915">
    <property type="component" value="Unassembled WGS sequence"/>
</dbReference>
<dbReference type="EMBL" id="JBITLV010000001">
    <property type="protein sequence ID" value="MFI7585842.1"/>
    <property type="molecule type" value="Genomic_DNA"/>
</dbReference>
<organism evidence="1 2">
    <name type="scientific">Spongisporangium articulatum</name>
    <dbReference type="NCBI Taxonomy" id="3362603"/>
    <lineage>
        <taxon>Bacteria</taxon>
        <taxon>Bacillati</taxon>
        <taxon>Actinomycetota</taxon>
        <taxon>Actinomycetes</taxon>
        <taxon>Kineosporiales</taxon>
        <taxon>Kineosporiaceae</taxon>
        <taxon>Spongisporangium</taxon>
    </lineage>
</organism>
<accession>A0ABW8AJM6</accession>
<protein>
    <recommendedName>
        <fullName evidence="3">Phosphopantetheinyl transferase</fullName>
    </recommendedName>
</protein>
<proteinExistence type="predicted"/>
<dbReference type="InterPro" id="IPR037143">
    <property type="entry name" value="4-PPantetheinyl_Trfase_dom_sf"/>
</dbReference>
<comment type="caution">
    <text evidence="1">The sequence shown here is derived from an EMBL/GenBank/DDBJ whole genome shotgun (WGS) entry which is preliminary data.</text>
</comment>
<evidence type="ECO:0008006" key="3">
    <source>
        <dbReference type="Google" id="ProtNLM"/>
    </source>
</evidence>
<dbReference type="RefSeq" id="WP_398274419.1">
    <property type="nucleotide sequence ID" value="NZ_JBITLV010000001.1"/>
</dbReference>
<evidence type="ECO:0000313" key="2">
    <source>
        <dbReference type="Proteomes" id="UP001612915"/>
    </source>
</evidence>
<gene>
    <name evidence="1" type="ORF">ACIB24_02060</name>
</gene>
<sequence>MGTMTASAVDARGLAGALAPAGSLLATRTEVVAVDGAKSLGDLLHGCPTGLVFSNAEQRLCGMRDDLTGWAGRLAAKLAVATLLDLEPVAALRERRDIGLAHLEVLPDRGDCPDGPGCLGPHPPALHLGSPAFAGVEGRWQLSISHTRSRAMALVARYSEGTVNLP</sequence>